<organism evidence="1 2">
    <name type="scientific">Rhodococcus xishaensis</name>
    <dbReference type="NCBI Taxonomy" id="2487364"/>
    <lineage>
        <taxon>Bacteria</taxon>
        <taxon>Bacillati</taxon>
        <taxon>Actinomycetota</taxon>
        <taxon>Actinomycetes</taxon>
        <taxon>Mycobacteriales</taxon>
        <taxon>Nocardiaceae</taxon>
        <taxon>Rhodococcus</taxon>
    </lineage>
</organism>
<gene>
    <name evidence="1" type="ORF">EGT50_07955</name>
</gene>
<evidence type="ECO:0000313" key="2">
    <source>
        <dbReference type="Proteomes" id="UP000283479"/>
    </source>
</evidence>
<proteinExistence type="predicted"/>
<name>A0A3S3A9W2_9NOCA</name>
<sequence>MVEGQGWGALGGAVDAGDLYLEPGVARRCAQRCADLAAELRALRERAYRLRRVDGFGTQPSGLALKAKFEGKADGGEYSLVQALSDHIDEVERMQALLEKIDARYSATEGGTSSKFGAIEQG</sequence>
<dbReference type="Proteomes" id="UP000283479">
    <property type="component" value="Unassembled WGS sequence"/>
</dbReference>
<keyword evidence="2" id="KW-1185">Reference proteome</keyword>
<evidence type="ECO:0000313" key="1">
    <source>
        <dbReference type="EMBL" id="RVW03100.1"/>
    </source>
</evidence>
<accession>A0A3S3A9W2</accession>
<protein>
    <submittedName>
        <fullName evidence="1">Uncharacterized protein</fullName>
    </submittedName>
</protein>
<comment type="caution">
    <text evidence="1">The sequence shown here is derived from an EMBL/GenBank/DDBJ whole genome shotgun (WGS) entry which is preliminary data.</text>
</comment>
<reference evidence="1 2" key="1">
    <citation type="submission" date="2018-11" db="EMBL/GenBank/DDBJ databases">
        <title>Rhodococcus spongicola sp. nov. and Rhodococcus xishaensis sp. nov. from marine sponges.</title>
        <authorList>
            <person name="Li L."/>
            <person name="Lin H.W."/>
        </authorList>
    </citation>
    <scope>NUCLEOTIDE SEQUENCE [LARGE SCALE GENOMIC DNA]</scope>
    <source>
        <strain evidence="1 2">LHW51113</strain>
    </source>
</reference>
<dbReference type="OrthoDB" id="4482922at2"/>
<dbReference type="AlphaFoldDB" id="A0A3S3A9W2"/>
<dbReference type="EMBL" id="RKLO01000003">
    <property type="protein sequence ID" value="RVW03100.1"/>
    <property type="molecule type" value="Genomic_DNA"/>
</dbReference>